<gene>
    <name evidence="1" type="ORF">LCGC14_2562850</name>
</gene>
<dbReference type="EMBL" id="LAZR01042347">
    <property type="protein sequence ID" value="KKL09738.1"/>
    <property type="molecule type" value="Genomic_DNA"/>
</dbReference>
<organism evidence="1">
    <name type="scientific">marine sediment metagenome</name>
    <dbReference type="NCBI Taxonomy" id="412755"/>
    <lineage>
        <taxon>unclassified sequences</taxon>
        <taxon>metagenomes</taxon>
        <taxon>ecological metagenomes</taxon>
    </lineage>
</organism>
<dbReference type="AlphaFoldDB" id="A0A0F9DCK9"/>
<proteinExistence type="predicted"/>
<evidence type="ECO:0000313" key="1">
    <source>
        <dbReference type="EMBL" id="KKL09738.1"/>
    </source>
</evidence>
<reference evidence="1" key="1">
    <citation type="journal article" date="2015" name="Nature">
        <title>Complex archaea that bridge the gap between prokaryotes and eukaryotes.</title>
        <authorList>
            <person name="Spang A."/>
            <person name="Saw J.H."/>
            <person name="Jorgensen S.L."/>
            <person name="Zaremba-Niedzwiedzka K."/>
            <person name="Martijn J."/>
            <person name="Lind A.E."/>
            <person name="van Eijk R."/>
            <person name="Schleper C."/>
            <person name="Guy L."/>
            <person name="Ettema T.J."/>
        </authorList>
    </citation>
    <scope>NUCLEOTIDE SEQUENCE</scope>
</reference>
<sequence length="74" mass="8041">MNNHTAHITIDGKPLCRNHSSLAHGNTPDGYRITCEYFSAKGAKAVAKYLRCRFPSVNIRIKGGPCPIQGDDVG</sequence>
<name>A0A0F9DCK9_9ZZZZ</name>
<protein>
    <submittedName>
        <fullName evidence="1">Uncharacterized protein</fullName>
    </submittedName>
</protein>
<comment type="caution">
    <text evidence="1">The sequence shown here is derived from an EMBL/GenBank/DDBJ whole genome shotgun (WGS) entry which is preliminary data.</text>
</comment>
<accession>A0A0F9DCK9</accession>